<dbReference type="AlphaFoldDB" id="A0A1S6J8D6"/>
<evidence type="ECO:0000256" key="1">
    <source>
        <dbReference type="SAM" id="MobiDB-lite"/>
    </source>
</evidence>
<evidence type="ECO:0000313" key="3">
    <source>
        <dbReference type="Proteomes" id="UP000189443"/>
    </source>
</evidence>
<evidence type="ECO:0000313" key="2">
    <source>
        <dbReference type="EMBL" id="AQS68012.1"/>
    </source>
</evidence>
<feature type="region of interest" description="Disordered" evidence="1">
    <location>
        <begin position="97"/>
        <end position="132"/>
    </location>
</feature>
<gene>
    <name evidence="2" type="ORF">B1H29_14695</name>
</gene>
<feature type="compositionally biased region" description="Basic and acidic residues" evidence="1">
    <location>
        <begin position="110"/>
        <end position="132"/>
    </location>
</feature>
<sequence length="132" mass="14181">MPALRRLTGARLAALNHGSVRSRTVPAGDVVVRRMRDLRDDVTAPPWRTAVADAGTGRTLPEVDPDAVRGLKFAEALPPRLAEATLAARLTDEEGARAALAEPVRSSGEQPRRERVATPGDELRRADAHPVP</sequence>
<reference evidence="2 3" key="1">
    <citation type="submission" date="2017-02" db="EMBL/GenBank/DDBJ databases">
        <title>Streptomyces pactum ACT12 Genome sequencing and assembly.</title>
        <authorList>
            <person name="Xue Q."/>
            <person name="Yan X."/>
            <person name="Jia L."/>
            <person name="Yan H."/>
        </authorList>
    </citation>
    <scope>NUCLEOTIDE SEQUENCE [LARGE SCALE GENOMIC DNA]</scope>
    <source>
        <strain evidence="2 3">ACT12</strain>
    </source>
</reference>
<organism evidence="2 3">
    <name type="scientific">Streptomyces pactum</name>
    <dbReference type="NCBI Taxonomy" id="68249"/>
    <lineage>
        <taxon>Bacteria</taxon>
        <taxon>Bacillati</taxon>
        <taxon>Actinomycetota</taxon>
        <taxon>Actinomycetes</taxon>
        <taxon>Kitasatosporales</taxon>
        <taxon>Streptomycetaceae</taxon>
        <taxon>Streptomyces</taxon>
    </lineage>
</organism>
<dbReference type="EMBL" id="CP019724">
    <property type="protein sequence ID" value="AQS68012.1"/>
    <property type="molecule type" value="Genomic_DNA"/>
</dbReference>
<proteinExistence type="predicted"/>
<accession>A0A1S6J8D6</accession>
<name>A0A1S6J8D6_9ACTN</name>
<dbReference type="Proteomes" id="UP000189443">
    <property type="component" value="Chromosome"/>
</dbReference>
<dbReference type="RefSeq" id="WP_055418317.1">
    <property type="nucleotide sequence ID" value="NZ_CP019724.1"/>
</dbReference>
<protein>
    <submittedName>
        <fullName evidence="2">Uncharacterized protein</fullName>
    </submittedName>
</protein>
<keyword evidence="3" id="KW-1185">Reference proteome</keyword>
<dbReference type="KEGG" id="spac:B1H29_14695"/>